<organism evidence="2">
    <name type="scientific">Ornithodoros turicata</name>
    <dbReference type="NCBI Taxonomy" id="34597"/>
    <lineage>
        <taxon>Eukaryota</taxon>
        <taxon>Metazoa</taxon>
        <taxon>Ecdysozoa</taxon>
        <taxon>Arthropoda</taxon>
        <taxon>Chelicerata</taxon>
        <taxon>Arachnida</taxon>
        <taxon>Acari</taxon>
        <taxon>Parasitiformes</taxon>
        <taxon>Ixodida</taxon>
        <taxon>Ixodoidea</taxon>
        <taxon>Argasidae</taxon>
        <taxon>Ornithodorinae</taxon>
        <taxon>Ornithodoros</taxon>
    </lineage>
</organism>
<evidence type="ECO:0000313" key="2">
    <source>
        <dbReference type="EMBL" id="MBY09281.1"/>
    </source>
</evidence>
<proteinExistence type="inferred from homology"/>
<dbReference type="Pfam" id="PF20721">
    <property type="entry name" value="C19orf12"/>
    <property type="match status" value="1"/>
</dbReference>
<evidence type="ECO:0000256" key="1">
    <source>
        <dbReference type="ARBA" id="ARBA00029457"/>
    </source>
</evidence>
<reference evidence="2" key="1">
    <citation type="submission" date="2018-03" db="EMBL/GenBank/DDBJ databases">
        <title>The relapsing fever spirochete Borrelia turicatae persists in the highly oxidative environment of its soft-bodied tick vector.</title>
        <authorList>
            <person name="Bourret T.J."/>
            <person name="Boyle W.K."/>
            <person name="Valenzuela J.G."/>
            <person name="Oliveira F."/>
            <person name="Lopez J.E."/>
        </authorList>
    </citation>
    <scope>NUCLEOTIDE SEQUENCE</scope>
    <source>
        <strain evidence="2">Kansas strain/isolate</strain>
        <tissue evidence="2">Salivary glands</tissue>
    </source>
</reference>
<dbReference type="RefSeq" id="XP_064466072.1">
    <property type="nucleotide sequence ID" value="XM_064610002.1"/>
</dbReference>
<comment type="similarity">
    <text evidence="1">Belongs to the C19orf12 family.</text>
</comment>
<dbReference type="GeneID" id="135377523"/>
<dbReference type="InterPro" id="IPR033369">
    <property type="entry name" value="C19orf12"/>
</dbReference>
<accession>A0A2R5LIE9</accession>
<sequence length="139" mass="14963">MPINTHELMNVLCQLSEKENLQVTVRECAKGGVIAGISTLVGGVLMGPAGLAIGGAVGGCCAAYLAKGKFLPLATVIRSMSQKERKKLQLAIEAVLRDIDMTDVIKLTMLLANDAAVKRLVLRELVSFFRSQMHLQIID</sequence>
<protein>
    <submittedName>
        <fullName evidence="2">Putative conserved plasma membrane protein</fullName>
    </submittedName>
</protein>
<name>A0A2R5LIE9_9ACAR</name>
<dbReference type="EMBL" id="GGLE01005155">
    <property type="protein sequence ID" value="MBY09281.1"/>
    <property type="molecule type" value="Transcribed_RNA"/>
</dbReference>
<dbReference type="AlphaFoldDB" id="A0A2R5LIE9"/>
<dbReference type="PANTHER" id="PTHR31493">
    <property type="entry name" value="NAZO FAMILY MEMBER"/>
    <property type="match status" value="1"/>
</dbReference>
<dbReference type="PANTHER" id="PTHR31493:SF1">
    <property type="entry name" value="PROTEIN C19ORF12"/>
    <property type="match status" value="1"/>
</dbReference>
<dbReference type="KEGG" id="oti:135377523"/>